<evidence type="ECO:0000256" key="1">
    <source>
        <dbReference type="SAM" id="Coils"/>
    </source>
</evidence>
<dbReference type="Proteomes" id="UP001377567">
    <property type="component" value="Unassembled WGS sequence"/>
</dbReference>
<feature type="coiled-coil region" evidence="1">
    <location>
        <begin position="576"/>
        <end position="657"/>
    </location>
</feature>
<feature type="coiled-coil region" evidence="1">
    <location>
        <begin position="509"/>
        <end position="536"/>
    </location>
</feature>
<sequence length="667" mass="70760">MTTLGTPHQLRDSLALYTLVCASPPLVQTLLLACEAAACALPYCRGPQGVTPPALLPLLAGLAAELLQRRLPALTAAWALPARSLALSLAAAALAVPDPARLVSCATTCAVLHAVLRRAGLYLGSAPSPSPNTSLPPLFLCVCATALRLLRAWHQPPLSTQSVLDAFAQRESARSPHFSQAVTALDTYAGGDDSDAANTNAGTTALYKLGVQLDGAAAAAAQGDCAGVRDNRRTFLWRLFSGAYATGGPAAPGSTGTAALAPLWAAAIAAKVCLGLDARGAGAKNAGGKSGEQPPGASCTDLAQLNLPPVQAGGGVLSPTPPPPRAQEPSGAYAVCVVDIAAHAITFHIRNLVAGELIVLVNGLIWSEVACTLVMERVGEEYVVVSGLVPASAYDIQFVNRLDGGASDWVCADLAVRTGGENSPGGDSSPSPEPAPFPSYYHRTFRSPLLTLQHSVLTTNTNLADERQKVKRTRKEISKKTAALRAELASVRARLAQSGAAEEQGGARIETLKLQVAQSEARVAEREARLQAATAELAARDDAYRGAKDRHLKLELELGKLREPLRAQLHRLTERGGRAANERAGLEARLARLEQRHATLQRQWQEQEEALGRFRAQFTQHRERARARRLEHRQRETNDLELECKALEQDVSRLEFENEGMRGGLAA</sequence>
<organism evidence="2 3">
    <name type="scientific">Maudiozyma humilis</name>
    <name type="common">Sour dough yeast</name>
    <name type="synonym">Kazachstania humilis</name>
    <dbReference type="NCBI Taxonomy" id="51915"/>
    <lineage>
        <taxon>Eukaryota</taxon>
        <taxon>Fungi</taxon>
        <taxon>Dikarya</taxon>
        <taxon>Ascomycota</taxon>
        <taxon>Saccharomycotina</taxon>
        <taxon>Saccharomycetes</taxon>
        <taxon>Saccharomycetales</taxon>
        <taxon>Saccharomycetaceae</taxon>
        <taxon>Maudiozyma</taxon>
    </lineage>
</organism>
<comment type="caution">
    <text evidence="2">The sequence shown here is derived from an EMBL/GenBank/DDBJ whole genome shotgun (WGS) entry which is preliminary data.</text>
</comment>
<keyword evidence="3" id="KW-1185">Reference proteome</keyword>
<reference evidence="2 3" key="1">
    <citation type="journal article" date="2023" name="Elife">
        <title>Identification of key yeast species and microbe-microbe interactions impacting larval growth of Drosophila in the wild.</title>
        <authorList>
            <person name="Mure A."/>
            <person name="Sugiura Y."/>
            <person name="Maeda R."/>
            <person name="Honda K."/>
            <person name="Sakurai N."/>
            <person name="Takahashi Y."/>
            <person name="Watada M."/>
            <person name="Katoh T."/>
            <person name="Gotoh A."/>
            <person name="Gotoh Y."/>
            <person name="Taniguchi I."/>
            <person name="Nakamura K."/>
            <person name="Hayashi T."/>
            <person name="Katayama T."/>
            <person name="Uemura T."/>
            <person name="Hattori Y."/>
        </authorList>
    </citation>
    <scope>NUCLEOTIDE SEQUENCE [LARGE SCALE GENOMIC DNA]</scope>
    <source>
        <strain evidence="2 3">KH-74</strain>
    </source>
</reference>
<protein>
    <submittedName>
        <fullName evidence="2">Nnf2 protein</fullName>
    </submittedName>
</protein>
<evidence type="ECO:0000313" key="3">
    <source>
        <dbReference type="Proteomes" id="UP001377567"/>
    </source>
</evidence>
<keyword evidence="1" id="KW-0175">Coiled coil</keyword>
<dbReference type="AlphaFoldDB" id="A0AAV5RSA3"/>
<gene>
    <name evidence="2" type="ORF">DAKH74_009190</name>
</gene>
<name>A0AAV5RSA3_MAUHU</name>
<evidence type="ECO:0000313" key="2">
    <source>
        <dbReference type="EMBL" id="GMM54303.1"/>
    </source>
</evidence>
<accession>A0AAV5RSA3</accession>
<dbReference type="EMBL" id="BTGD01000001">
    <property type="protein sequence ID" value="GMM54303.1"/>
    <property type="molecule type" value="Genomic_DNA"/>
</dbReference>
<proteinExistence type="predicted"/>